<dbReference type="AlphaFoldDB" id="A0A0F9K9I0"/>
<gene>
    <name evidence="1" type="ORF">LCGC14_1357990</name>
</gene>
<sequence>MVKKHFAFAPENKWGQNKRGQAISSKPFIITQSEILAERLQLL</sequence>
<proteinExistence type="predicted"/>
<protein>
    <submittedName>
        <fullName evidence="1">Uncharacterized protein</fullName>
    </submittedName>
</protein>
<name>A0A0F9K9I0_9ZZZZ</name>
<comment type="caution">
    <text evidence="1">The sequence shown here is derived from an EMBL/GenBank/DDBJ whole genome shotgun (WGS) entry which is preliminary data.</text>
</comment>
<reference evidence="1" key="1">
    <citation type="journal article" date="2015" name="Nature">
        <title>Complex archaea that bridge the gap between prokaryotes and eukaryotes.</title>
        <authorList>
            <person name="Spang A."/>
            <person name="Saw J.H."/>
            <person name="Jorgensen S.L."/>
            <person name="Zaremba-Niedzwiedzka K."/>
            <person name="Martijn J."/>
            <person name="Lind A.E."/>
            <person name="van Eijk R."/>
            <person name="Schleper C."/>
            <person name="Guy L."/>
            <person name="Ettema T.J."/>
        </authorList>
    </citation>
    <scope>NUCLEOTIDE SEQUENCE</scope>
</reference>
<dbReference type="EMBL" id="LAZR01008462">
    <property type="protein sequence ID" value="KKM78633.1"/>
    <property type="molecule type" value="Genomic_DNA"/>
</dbReference>
<organism evidence="1">
    <name type="scientific">marine sediment metagenome</name>
    <dbReference type="NCBI Taxonomy" id="412755"/>
    <lineage>
        <taxon>unclassified sequences</taxon>
        <taxon>metagenomes</taxon>
        <taxon>ecological metagenomes</taxon>
    </lineage>
</organism>
<evidence type="ECO:0000313" key="1">
    <source>
        <dbReference type="EMBL" id="KKM78633.1"/>
    </source>
</evidence>
<accession>A0A0F9K9I0</accession>